<gene>
    <name evidence="2" type="ordered locus">Swoo_4636</name>
</gene>
<proteinExistence type="predicted"/>
<keyword evidence="1" id="KW-1133">Transmembrane helix</keyword>
<accession>B1KM06</accession>
<dbReference type="HOGENOM" id="CLU_2571963_0_0_6"/>
<dbReference type="AlphaFoldDB" id="B1KM06"/>
<dbReference type="Proteomes" id="UP000002168">
    <property type="component" value="Chromosome"/>
</dbReference>
<feature type="transmembrane region" description="Helical" evidence="1">
    <location>
        <begin position="54"/>
        <end position="79"/>
    </location>
</feature>
<dbReference type="EMBL" id="CP000961">
    <property type="protein sequence ID" value="ACA88886.1"/>
    <property type="molecule type" value="Genomic_DNA"/>
</dbReference>
<keyword evidence="1" id="KW-0812">Transmembrane</keyword>
<reference evidence="2 3" key="1">
    <citation type="submission" date="2008-02" db="EMBL/GenBank/DDBJ databases">
        <title>Complete sequence of Shewanella woodyi ATCC 51908.</title>
        <authorList>
            <consortium name="US DOE Joint Genome Institute"/>
            <person name="Copeland A."/>
            <person name="Lucas S."/>
            <person name="Lapidus A."/>
            <person name="Glavina del Rio T."/>
            <person name="Dalin E."/>
            <person name="Tice H."/>
            <person name="Bruce D."/>
            <person name="Goodwin L."/>
            <person name="Pitluck S."/>
            <person name="Sims D."/>
            <person name="Brettin T."/>
            <person name="Detter J.C."/>
            <person name="Han C."/>
            <person name="Kuske C.R."/>
            <person name="Schmutz J."/>
            <person name="Larimer F."/>
            <person name="Land M."/>
            <person name="Hauser L."/>
            <person name="Kyrpides N."/>
            <person name="Lykidis A."/>
            <person name="Zhao J.-S."/>
            <person name="Richardson P."/>
        </authorList>
    </citation>
    <scope>NUCLEOTIDE SEQUENCE [LARGE SCALE GENOMIC DNA]</scope>
    <source>
        <strain evidence="3">ATCC 51908 / MS32</strain>
    </source>
</reference>
<keyword evidence="1" id="KW-0472">Membrane</keyword>
<evidence type="ECO:0000256" key="1">
    <source>
        <dbReference type="SAM" id="Phobius"/>
    </source>
</evidence>
<sequence>MFSINFTFQHYFFFTSLIAIPLTLLTILGRFILVKMGYIGVDITFTWQRLIAEFAIILVGSYVLVCALAMLTLIVGLFLSE</sequence>
<dbReference type="KEGG" id="swd:Swoo_4636"/>
<evidence type="ECO:0000313" key="2">
    <source>
        <dbReference type="EMBL" id="ACA88886.1"/>
    </source>
</evidence>
<organism evidence="2 3">
    <name type="scientific">Shewanella woodyi (strain ATCC 51908 / MS32)</name>
    <dbReference type="NCBI Taxonomy" id="392500"/>
    <lineage>
        <taxon>Bacteria</taxon>
        <taxon>Pseudomonadati</taxon>
        <taxon>Pseudomonadota</taxon>
        <taxon>Gammaproteobacteria</taxon>
        <taxon>Alteromonadales</taxon>
        <taxon>Shewanellaceae</taxon>
        <taxon>Shewanella</taxon>
    </lineage>
</organism>
<evidence type="ECO:0000313" key="3">
    <source>
        <dbReference type="Proteomes" id="UP000002168"/>
    </source>
</evidence>
<dbReference type="STRING" id="392500.Swoo_4636"/>
<name>B1KM06_SHEWM</name>
<protein>
    <submittedName>
        <fullName evidence="2">Uncharacterized protein</fullName>
    </submittedName>
</protein>
<keyword evidence="3" id="KW-1185">Reference proteome</keyword>
<feature type="transmembrane region" description="Helical" evidence="1">
    <location>
        <begin position="12"/>
        <end position="33"/>
    </location>
</feature>